<sequence>MSDPDIVAVRDLPPGTTEPTDESVSRTWHALTRRQAVAPGRRRPRRWVPAAAALLVAGVAAGGVLLLPERGTGPAVEVGGAPSATPSGKAAEPSAGGPSAGGALAPSAGEPVRLGPSESIDAATSIDRLIAAAAGSPTLTLTPGQLVYSRSYGVTSFDNVGNPEPGRMMRDESEIWYAPEGMVAQAIKQNGVDRATDGTPVTRVDKPSIWQPTPAWLAGLPTEPAALRTELLAGIGANAKWSGDHLLAKELGELLVSSEPLLTADVRVAMLKVIKDFKGLSARETVFDGKRVWAIRQTEQGRFDELLFDPATGRAVGRASGDGDTVGYQVLWTHKLVAKAGQR</sequence>
<feature type="region of interest" description="Disordered" evidence="1">
    <location>
        <begin position="1"/>
        <end position="29"/>
    </location>
</feature>
<keyword evidence="2" id="KW-1133">Transmembrane helix</keyword>
<proteinExistence type="predicted"/>
<dbReference type="EMBL" id="BONC01000045">
    <property type="protein sequence ID" value="GIF59319.1"/>
    <property type="molecule type" value="Genomic_DNA"/>
</dbReference>
<dbReference type="RefSeq" id="WP_203706152.1">
    <property type="nucleotide sequence ID" value="NZ_BONC01000045.1"/>
</dbReference>
<gene>
    <name evidence="3" type="ORF">Air01nite_54140</name>
</gene>
<dbReference type="Proteomes" id="UP000624325">
    <property type="component" value="Unassembled WGS sequence"/>
</dbReference>
<feature type="transmembrane region" description="Helical" evidence="2">
    <location>
        <begin position="47"/>
        <end position="67"/>
    </location>
</feature>
<protein>
    <recommendedName>
        <fullName evidence="5">CU044_5270 family protein</fullName>
    </recommendedName>
</protein>
<evidence type="ECO:0000256" key="2">
    <source>
        <dbReference type="SAM" id="Phobius"/>
    </source>
</evidence>
<keyword evidence="2" id="KW-0812">Transmembrane</keyword>
<keyword evidence="4" id="KW-1185">Reference proteome</keyword>
<feature type="compositionally biased region" description="Low complexity" evidence="1">
    <location>
        <begin position="86"/>
        <end position="111"/>
    </location>
</feature>
<accession>A0ABQ4C998</accession>
<comment type="caution">
    <text evidence="3">The sequence shown here is derived from an EMBL/GenBank/DDBJ whole genome shotgun (WGS) entry which is preliminary data.</text>
</comment>
<feature type="region of interest" description="Disordered" evidence="1">
    <location>
        <begin position="77"/>
        <end position="117"/>
    </location>
</feature>
<name>A0ABQ4C998_9ACTN</name>
<evidence type="ECO:0000256" key="1">
    <source>
        <dbReference type="SAM" id="MobiDB-lite"/>
    </source>
</evidence>
<reference evidence="3 4" key="1">
    <citation type="submission" date="2021-01" db="EMBL/GenBank/DDBJ databases">
        <title>Whole genome shotgun sequence of Asanoa iriomotensis NBRC 100142.</title>
        <authorList>
            <person name="Komaki H."/>
            <person name="Tamura T."/>
        </authorList>
    </citation>
    <scope>NUCLEOTIDE SEQUENCE [LARGE SCALE GENOMIC DNA]</scope>
    <source>
        <strain evidence="3 4">NBRC 100142</strain>
    </source>
</reference>
<organism evidence="3 4">
    <name type="scientific">Asanoa iriomotensis</name>
    <dbReference type="NCBI Taxonomy" id="234613"/>
    <lineage>
        <taxon>Bacteria</taxon>
        <taxon>Bacillati</taxon>
        <taxon>Actinomycetota</taxon>
        <taxon>Actinomycetes</taxon>
        <taxon>Micromonosporales</taxon>
        <taxon>Micromonosporaceae</taxon>
        <taxon>Asanoa</taxon>
    </lineage>
</organism>
<keyword evidence="2" id="KW-0472">Membrane</keyword>
<evidence type="ECO:0000313" key="3">
    <source>
        <dbReference type="EMBL" id="GIF59319.1"/>
    </source>
</evidence>
<evidence type="ECO:0008006" key="5">
    <source>
        <dbReference type="Google" id="ProtNLM"/>
    </source>
</evidence>
<evidence type="ECO:0000313" key="4">
    <source>
        <dbReference type="Proteomes" id="UP000624325"/>
    </source>
</evidence>